<sequence>MNRLLCAGTIALALLGSTGFAAAQKPDTAPADLTSNQQQMISQGLASSPSQPAPGGTQPQLGSKLPDSMNAQALPNNVTDRVPEVKSLLFVKLPDRIVLINPDTKLVTEIVTEPTTSGSSSENAVRRSNCGTGTARPCQ</sequence>
<name>A0A0R3LQI6_9BRAD</name>
<dbReference type="RefSeq" id="WP_057836312.1">
    <property type="nucleotide sequence ID" value="NZ_LLXZ01000102.1"/>
</dbReference>
<feature type="signal peptide" evidence="2">
    <location>
        <begin position="1"/>
        <end position="23"/>
    </location>
</feature>
<dbReference type="AlphaFoldDB" id="A0A0R3LQI6"/>
<reference evidence="3 4" key="1">
    <citation type="submission" date="2014-03" db="EMBL/GenBank/DDBJ databases">
        <title>Bradyrhizobium valentinum sp. nov., isolated from effective nodules of Lupinus mariae-josephae, a lupine endemic of basic-lime soils in Eastern Spain.</title>
        <authorList>
            <person name="Duran D."/>
            <person name="Rey L."/>
            <person name="Navarro A."/>
            <person name="Busquets A."/>
            <person name="Imperial J."/>
            <person name="Ruiz-Argueso T."/>
        </authorList>
    </citation>
    <scope>NUCLEOTIDE SEQUENCE [LARGE SCALE GENOMIC DNA]</scope>
    <source>
        <strain evidence="3 4">PAC68</strain>
    </source>
</reference>
<comment type="caution">
    <text evidence="3">The sequence shown here is derived from an EMBL/GenBank/DDBJ whole genome shotgun (WGS) entry which is preliminary data.</text>
</comment>
<evidence type="ECO:0000313" key="4">
    <source>
        <dbReference type="Proteomes" id="UP000050863"/>
    </source>
</evidence>
<dbReference type="Proteomes" id="UP000050863">
    <property type="component" value="Unassembled WGS sequence"/>
</dbReference>
<organism evidence="3 4">
    <name type="scientific">Bradyrhizobium jicamae</name>
    <dbReference type="NCBI Taxonomy" id="280332"/>
    <lineage>
        <taxon>Bacteria</taxon>
        <taxon>Pseudomonadati</taxon>
        <taxon>Pseudomonadota</taxon>
        <taxon>Alphaproteobacteria</taxon>
        <taxon>Hyphomicrobiales</taxon>
        <taxon>Nitrobacteraceae</taxon>
        <taxon>Bradyrhizobium</taxon>
    </lineage>
</organism>
<evidence type="ECO:0008006" key="5">
    <source>
        <dbReference type="Google" id="ProtNLM"/>
    </source>
</evidence>
<feature type="compositionally biased region" description="Polar residues" evidence="1">
    <location>
        <begin position="113"/>
        <end position="123"/>
    </location>
</feature>
<dbReference type="Gene3D" id="3.10.450.160">
    <property type="entry name" value="inner membrane protein cigr"/>
    <property type="match status" value="1"/>
</dbReference>
<evidence type="ECO:0000313" key="3">
    <source>
        <dbReference type="EMBL" id="KRR07296.1"/>
    </source>
</evidence>
<keyword evidence="4" id="KW-1185">Reference proteome</keyword>
<keyword evidence="2" id="KW-0732">Signal</keyword>
<feature type="region of interest" description="Disordered" evidence="1">
    <location>
        <begin position="112"/>
        <end position="139"/>
    </location>
</feature>
<accession>A0A0R3LQI6</accession>
<evidence type="ECO:0000256" key="2">
    <source>
        <dbReference type="SAM" id="SignalP"/>
    </source>
</evidence>
<feature type="compositionally biased region" description="Polar residues" evidence="1">
    <location>
        <begin position="69"/>
        <end position="78"/>
    </location>
</feature>
<feature type="compositionally biased region" description="Polar residues" evidence="1">
    <location>
        <begin position="33"/>
        <end position="50"/>
    </location>
</feature>
<feature type="region of interest" description="Disordered" evidence="1">
    <location>
        <begin position="26"/>
        <end position="78"/>
    </location>
</feature>
<feature type="chain" id="PRO_5006443310" description="Pilus formation protein N-terminal domain-containing protein" evidence="2">
    <location>
        <begin position="24"/>
        <end position="139"/>
    </location>
</feature>
<dbReference type="STRING" id="280332.CQ12_00420"/>
<protein>
    <recommendedName>
        <fullName evidence="5">Pilus formation protein N-terminal domain-containing protein</fullName>
    </recommendedName>
</protein>
<gene>
    <name evidence="3" type="ORF">CQ12_00420</name>
</gene>
<evidence type="ECO:0000256" key="1">
    <source>
        <dbReference type="SAM" id="MobiDB-lite"/>
    </source>
</evidence>
<dbReference type="EMBL" id="LLXZ01000102">
    <property type="protein sequence ID" value="KRR07296.1"/>
    <property type="molecule type" value="Genomic_DNA"/>
</dbReference>
<dbReference type="OrthoDB" id="8254528at2"/>
<proteinExistence type="predicted"/>